<feature type="transmembrane region" description="Helical" evidence="9">
    <location>
        <begin position="436"/>
        <end position="455"/>
    </location>
</feature>
<feature type="domain" description="Major facilitator superfamily (MFS) profile" evidence="10">
    <location>
        <begin position="51"/>
        <end position="486"/>
    </location>
</feature>
<evidence type="ECO:0000256" key="5">
    <source>
        <dbReference type="ARBA" id="ARBA00022989"/>
    </source>
</evidence>
<proteinExistence type="predicted"/>
<evidence type="ECO:0000256" key="4">
    <source>
        <dbReference type="ARBA" id="ARBA00022692"/>
    </source>
</evidence>
<dbReference type="Gene3D" id="1.20.1720.10">
    <property type="entry name" value="Multidrug resistance protein D"/>
    <property type="match status" value="1"/>
</dbReference>
<dbReference type="PRINTS" id="PR01036">
    <property type="entry name" value="TCRTETB"/>
</dbReference>
<keyword evidence="6 9" id="KW-0472">Membrane</keyword>
<feature type="transmembrane region" description="Helical" evidence="9">
    <location>
        <begin position="374"/>
        <end position="393"/>
    </location>
</feature>
<dbReference type="Pfam" id="PF07690">
    <property type="entry name" value="MFS_1"/>
    <property type="match status" value="1"/>
</dbReference>
<keyword evidence="4 9" id="KW-0812">Transmembrane</keyword>
<keyword evidence="2" id="KW-0813">Transport</keyword>
<dbReference type="PANTHER" id="PTHR42718:SF46">
    <property type="entry name" value="BLR6921 PROTEIN"/>
    <property type="match status" value="1"/>
</dbReference>
<feature type="transmembrane region" description="Helical" evidence="9">
    <location>
        <begin position="206"/>
        <end position="225"/>
    </location>
</feature>
<sequence length="530" mass="53903">MAGDLRLRRPRISGPRIPGPGTPGLRVPGVLTRERARPERIRNRPGAWRPAVATVCAGAFMGQLDASIVTLAYGSIRAEFHASLAAVTWVSLAYLLTLVALLLPVGRLSDAHGRKLLYLHGFVVFTAGSAACALAPSLSALIALRVVQAAGAAMMQANSVALVTTSAPPDRLRLALGVQAAAQALGLALGPLTGGLLVSTLGWRSIFALNVPVGLAALAAGHYLLPRTRTRHRAQGFDWPGLALLAVATTGLLLALSLLPRPAVPAGWTAGLFFLTAGAAGGFAVRQRRAASPLLSPALLRVRAVPLGLAGALCGYLVLFGPLVLVPLALTARGSSALSAGLVLSALPAGFALAAATADRVLPYAWDERSRCTLGAALSAGALALMLVLPWHATSLAPLLALLGLGLGVHVPANNTLVMTAIPARSSGTGGGLVNMARGLGTALGVALVSLALQLPGGTHWPDGPQRAVLTLLAAALAALAVARRNAAPGTLPGTGRGPAPITVMPCPRSPGTTRRRPGPPPRTHRTPGS</sequence>
<feature type="transmembrane region" description="Helical" evidence="9">
    <location>
        <begin position="399"/>
        <end position="424"/>
    </location>
</feature>
<gene>
    <name evidence="11" type="ORF">GCM10010319_52530</name>
</gene>
<feature type="region of interest" description="Disordered" evidence="8">
    <location>
        <begin position="1"/>
        <end position="27"/>
    </location>
</feature>
<dbReference type="PANTHER" id="PTHR42718">
    <property type="entry name" value="MAJOR FACILITATOR SUPERFAMILY MULTIDRUG TRANSPORTER MFSC"/>
    <property type="match status" value="1"/>
</dbReference>
<comment type="subcellular location">
    <subcellularLocation>
        <location evidence="1">Cell membrane</location>
        <topology evidence="1">Multi-pass membrane protein</topology>
    </subcellularLocation>
</comment>
<keyword evidence="3" id="KW-1003">Cell membrane</keyword>
<evidence type="ECO:0000256" key="8">
    <source>
        <dbReference type="SAM" id="MobiDB-lite"/>
    </source>
</evidence>
<evidence type="ECO:0000256" key="9">
    <source>
        <dbReference type="SAM" id="Phobius"/>
    </source>
</evidence>
<dbReference type="InterPro" id="IPR011701">
    <property type="entry name" value="MFS"/>
</dbReference>
<evidence type="ECO:0000259" key="10">
    <source>
        <dbReference type="PROSITE" id="PS50850"/>
    </source>
</evidence>
<feature type="compositionally biased region" description="Basic residues" evidence="8">
    <location>
        <begin position="514"/>
        <end position="530"/>
    </location>
</feature>
<evidence type="ECO:0000256" key="3">
    <source>
        <dbReference type="ARBA" id="ARBA00022475"/>
    </source>
</evidence>
<dbReference type="SUPFAM" id="SSF103473">
    <property type="entry name" value="MFS general substrate transporter"/>
    <property type="match status" value="1"/>
</dbReference>
<dbReference type="InterPro" id="IPR020846">
    <property type="entry name" value="MFS_dom"/>
</dbReference>
<evidence type="ECO:0000256" key="1">
    <source>
        <dbReference type="ARBA" id="ARBA00004651"/>
    </source>
</evidence>
<keyword evidence="7" id="KW-0046">Antibiotic resistance</keyword>
<feature type="transmembrane region" description="Helical" evidence="9">
    <location>
        <begin position="467"/>
        <end position="483"/>
    </location>
</feature>
<feature type="transmembrane region" description="Helical" evidence="9">
    <location>
        <begin position="117"/>
        <end position="136"/>
    </location>
</feature>
<feature type="transmembrane region" description="Helical" evidence="9">
    <location>
        <begin position="237"/>
        <end position="259"/>
    </location>
</feature>
<dbReference type="RefSeq" id="WP_344121515.1">
    <property type="nucleotide sequence ID" value="NZ_BAAABW010000026.1"/>
</dbReference>
<feature type="transmembrane region" description="Helical" evidence="9">
    <location>
        <begin position="305"/>
        <end position="330"/>
    </location>
</feature>
<reference evidence="11 12" key="1">
    <citation type="journal article" date="2019" name="Int. J. Syst. Evol. Microbiol.">
        <title>The Global Catalogue of Microorganisms (GCM) 10K type strain sequencing project: providing services to taxonomists for standard genome sequencing and annotation.</title>
        <authorList>
            <consortium name="The Broad Institute Genomics Platform"/>
            <consortium name="The Broad Institute Genome Sequencing Center for Infectious Disease"/>
            <person name="Wu L."/>
            <person name="Ma J."/>
        </authorList>
    </citation>
    <scope>NUCLEOTIDE SEQUENCE [LARGE SCALE GENOMIC DNA]</scope>
    <source>
        <strain evidence="11 12">JCM 4565</strain>
    </source>
</reference>
<feature type="transmembrane region" description="Helical" evidence="9">
    <location>
        <begin position="342"/>
        <end position="362"/>
    </location>
</feature>
<evidence type="ECO:0000313" key="11">
    <source>
        <dbReference type="EMBL" id="GAA0368095.1"/>
    </source>
</evidence>
<feature type="transmembrane region" description="Helical" evidence="9">
    <location>
        <begin position="82"/>
        <end position="105"/>
    </location>
</feature>
<keyword evidence="12" id="KW-1185">Reference proteome</keyword>
<accession>A0ABN0XMM7</accession>
<organism evidence="11 12">
    <name type="scientific">Streptomyces blastmyceticus</name>
    <dbReference type="NCBI Taxonomy" id="68180"/>
    <lineage>
        <taxon>Bacteria</taxon>
        <taxon>Bacillati</taxon>
        <taxon>Actinomycetota</taxon>
        <taxon>Actinomycetes</taxon>
        <taxon>Kitasatosporales</taxon>
        <taxon>Streptomycetaceae</taxon>
        <taxon>Streptomyces</taxon>
    </lineage>
</organism>
<dbReference type="InterPro" id="IPR036259">
    <property type="entry name" value="MFS_trans_sf"/>
</dbReference>
<name>A0ABN0XMM7_9ACTN</name>
<feature type="transmembrane region" description="Helical" evidence="9">
    <location>
        <begin position="265"/>
        <end position="285"/>
    </location>
</feature>
<feature type="region of interest" description="Disordered" evidence="8">
    <location>
        <begin position="489"/>
        <end position="530"/>
    </location>
</feature>
<dbReference type="Proteomes" id="UP001500063">
    <property type="component" value="Unassembled WGS sequence"/>
</dbReference>
<evidence type="ECO:0000256" key="7">
    <source>
        <dbReference type="ARBA" id="ARBA00023251"/>
    </source>
</evidence>
<evidence type="ECO:0000256" key="2">
    <source>
        <dbReference type="ARBA" id="ARBA00022448"/>
    </source>
</evidence>
<evidence type="ECO:0000313" key="12">
    <source>
        <dbReference type="Proteomes" id="UP001500063"/>
    </source>
</evidence>
<comment type="caution">
    <text evidence="11">The sequence shown here is derived from an EMBL/GenBank/DDBJ whole genome shotgun (WGS) entry which is preliminary data.</text>
</comment>
<keyword evidence="5 9" id="KW-1133">Transmembrane helix</keyword>
<dbReference type="PROSITE" id="PS50850">
    <property type="entry name" value="MFS"/>
    <property type="match status" value="1"/>
</dbReference>
<feature type="transmembrane region" description="Helical" evidence="9">
    <location>
        <begin position="174"/>
        <end position="194"/>
    </location>
</feature>
<dbReference type="EMBL" id="BAAABW010000026">
    <property type="protein sequence ID" value="GAA0368095.1"/>
    <property type="molecule type" value="Genomic_DNA"/>
</dbReference>
<dbReference type="Gene3D" id="1.20.1250.20">
    <property type="entry name" value="MFS general substrate transporter like domains"/>
    <property type="match status" value="1"/>
</dbReference>
<protein>
    <submittedName>
        <fullName evidence="11">MFS transporter</fullName>
    </submittedName>
</protein>
<evidence type="ECO:0000256" key="6">
    <source>
        <dbReference type="ARBA" id="ARBA00023136"/>
    </source>
</evidence>